<gene>
    <name evidence="3" type="ORF">Nepgr_017766</name>
</gene>
<dbReference type="Proteomes" id="UP001279734">
    <property type="component" value="Unassembled WGS sequence"/>
</dbReference>
<keyword evidence="4" id="KW-1185">Reference proteome</keyword>
<evidence type="ECO:0000256" key="1">
    <source>
        <dbReference type="SAM" id="MobiDB-lite"/>
    </source>
</evidence>
<comment type="caution">
    <text evidence="3">The sequence shown here is derived from an EMBL/GenBank/DDBJ whole genome shotgun (WGS) entry which is preliminary data.</text>
</comment>
<feature type="domain" description="Gag1-like clamp" evidence="2">
    <location>
        <begin position="85"/>
        <end position="195"/>
    </location>
</feature>
<proteinExistence type="predicted"/>
<dbReference type="AlphaFoldDB" id="A0AAD3SS23"/>
<sequence length="195" mass="21574">MNIVGMWYWVEKGEGERGRAKSNEPPLTTSSEEKQEIESSGCLGCGIKHKPIDFSDEQPKELVNQGQTGKPPSILGEFWTTSARDMENSVVQSQGSISSISTSSQALDPHAVVGSTDAHSEFVNHGLLLWSQTRHCWIGDKKPANGGWHVQEPKLSWNASFDSLLGSNKPFPQPVPLSEMVDFLVDIWEEEGMYD</sequence>
<protein>
    <recommendedName>
        <fullName evidence="2">Gag1-like clamp domain-containing protein</fullName>
    </recommendedName>
</protein>
<dbReference type="InterPro" id="IPR025124">
    <property type="entry name" value="Gag1-like_clamp"/>
</dbReference>
<reference evidence="3" key="1">
    <citation type="submission" date="2023-05" db="EMBL/GenBank/DDBJ databases">
        <title>Nepenthes gracilis genome sequencing.</title>
        <authorList>
            <person name="Fukushima K."/>
        </authorList>
    </citation>
    <scope>NUCLEOTIDE SEQUENCE</scope>
    <source>
        <strain evidence="3">SING2019-196</strain>
    </source>
</reference>
<evidence type="ECO:0000313" key="4">
    <source>
        <dbReference type="Proteomes" id="UP001279734"/>
    </source>
</evidence>
<accession>A0AAD3SS23</accession>
<evidence type="ECO:0000313" key="3">
    <source>
        <dbReference type="EMBL" id="GMH15925.1"/>
    </source>
</evidence>
<evidence type="ECO:0000259" key="2">
    <source>
        <dbReference type="Pfam" id="PF13259"/>
    </source>
</evidence>
<organism evidence="3 4">
    <name type="scientific">Nepenthes gracilis</name>
    <name type="common">Slender pitcher plant</name>
    <dbReference type="NCBI Taxonomy" id="150966"/>
    <lineage>
        <taxon>Eukaryota</taxon>
        <taxon>Viridiplantae</taxon>
        <taxon>Streptophyta</taxon>
        <taxon>Embryophyta</taxon>
        <taxon>Tracheophyta</taxon>
        <taxon>Spermatophyta</taxon>
        <taxon>Magnoliopsida</taxon>
        <taxon>eudicotyledons</taxon>
        <taxon>Gunneridae</taxon>
        <taxon>Pentapetalae</taxon>
        <taxon>Caryophyllales</taxon>
        <taxon>Nepenthaceae</taxon>
        <taxon>Nepenthes</taxon>
    </lineage>
</organism>
<dbReference type="PANTHER" id="PTHR33373:SF1">
    <property type="entry name" value="DUF4050 DOMAIN-CONTAINING PROTEIN"/>
    <property type="match status" value="1"/>
</dbReference>
<feature type="region of interest" description="Disordered" evidence="1">
    <location>
        <begin position="14"/>
        <end position="39"/>
    </location>
</feature>
<dbReference type="Pfam" id="PF13259">
    <property type="entry name" value="clamp_Gag1-like"/>
    <property type="match status" value="1"/>
</dbReference>
<name>A0AAD3SS23_NEPGR</name>
<dbReference type="PANTHER" id="PTHR33373">
    <property type="entry name" value="OS07G0479600 PROTEIN"/>
    <property type="match status" value="1"/>
</dbReference>
<dbReference type="EMBL" id="BSYO01000016">
    <property type="protein sequence ID" value="GMH15925.1"/>
    <property type="molecule type" value="Genomic_DNA"/>
</dbReference>